<dbReference type="InterPro" id="IPR017441">
    <property type="entry name" value="Protein_kinase_ATP_BS"/>
</dbReference>
<evidence type="ECO:0000256" key="4">
    <source>
        <dbReference type="ARBA" id="ARBA00022741"/>
    </source>
</evidence>
<dbReference type="GO" id="GO:0004674">
    <property type="term" value="F:protein serine/threonine kinase activity"/>
    <property type="evidence" value="ECO:0007669"/>
    <property type="project" value="UniProtKB-KW"/>
</dbReference>
<dbReference type="Gene3D" id="3.30.200.20">
    <property type="entry name" value="Phosphorylase Kinase, domain 1"/>
    <property type="match status" value="1"/>
</dbReference>
<sequence>MVGKGSFAKVYLARQLRTQELFAIKVIQKKWLASSEVIQAFVKEIEILSQVNHPHVVKIHGY</sequence>
<keyword evidence="3" id="KW-0808">Transferase</keyword>
<keyword evidence="2" id="KW-0723">Serine/threonine-protein kinase</keyword>
<feature type="domain" description="Protein kinase" evidence="11">
    <location>
        <begin position="1"/>
        <end position="62"/>
    </location>
</feature>
<dbReference type="Ensembl" id="ENSHCOT00000000313.1">
    <property type="protein sequence ID" value="ENSHCOP00000008435.1"/>
    <property type="gene ID" value="ENSHCOG00000010676.1"/>
</dbReference>
<evidence type="ECO:0000256" key="9">
    <source>
        <dbReference type="PIRSR" id="PIRSR630616-2"/>
    </source>
</evidence>
<evidence type="ECO:0000313" key="13">
    <source>
        <dbReference type="Proteomes" id="UP000264820"/>
    </source>
</evidence>
<evidence type="ECO:0000256" key="3">
    <source>
        <dbReference type="ARBA" id="ARBA00022679"/>
    </source>
</evidence>
<proteinExistence type="predicted"/>
<dbReference type="PANTHER" id="PTHR24350">
    <property type="entry name" value="SERINE/THREONINE-PROTEIN KINASE IAL-RELATED"/>
    <property type="match status" value="1"/>
</dbReference>
<evidence type="ECO:0000259" key="11">
    <source>
        <dbReference type="PROSITE" id="PS50011"/>
    </source>
</evidence>
<dbReference type="GO" id="GO:0005524">
    <property type="term" value="F:ATP binding"/>
    <property type="evidence" value="ECO:0007669"/>
    <property type="project" value="UniProtKB-UniRule"/>
</dbReference>
<accession>A0A3Q2XUA9</accession>
<protein>
    <recommendedName>
        <fullName evidence="1">non-specific serine/threonine protein kinase</fullName>
        <ecNumber evidence="1">2.7.11.1</ecNumber>
    </recommendedName>
</protein>
<keyword evidence="5" id="KW-0418">Kinase</keyword>
<dbReference type="EC" id="2.7.11.1" evidence="1"/>
<organism evidence="12 13">
    <name type="scientific">Hippocampus comes</name>
    <name type="common">Tiger tail seahorse</name>
    <dbReference type="NCBI Taxonomy" id="109280"/>
    <lineage>
        <taxon>Eukaryota</taxon>
        <taxon>Metazoa</taxon>
        <taxon>Chordata</taxon>
        <taxon>Craniata</taxon>
        <taxon>Vertebrata</taxon>
        <taxon>Euteleostomi</taxon>
        <taxon>Actinopterygii</taxon>
        <taxon>Neopterygii</taxon>
        <taxon>Teleostei</taxon>
        <taxon>Neoteleostei</taxon>
        <taxon>Acanthomorphata</taxon>
        <taxon>Syngnathiaria</taxon>
        <taxon>Syngnathiformes</taxon>
        <taxon>Syngnathoidei</taxon>
        <taxon>Syngnathidae</taxon>
        <taxon>Hippocampus</taxon>
    </lineage>
</organism>
<evidence type="ECO:0000256" key="10">
    <source>
        <dbReference type="PROSITE-ProRule" id="PRU10141"/>
    </source>
</evidence>
<evidence type="ECO:0000256" key="1">
    <source>
        <dbReference type="ARBA" id="ARBA00012513"/>
    </source>
</evidence>
<dbReference type="Pfam" id="PF00069">
    <property type="entry name" value="Pkinase"/>
    <property type="match status" value="1"/>
</dbReference>
<evidence type="ECO:0000313" key="12">
    <source>
        <dbReference type="Ensembl" id="ENSHCOP00000008435.1"/>
    </source>
</evidence>
<dbReference type="AlphaFoldDB" id="A0A3Q2XUA9"/>
<keyword evidence="13" id="KW-1185">Reference proteome</keyword>
<evidence type="ECO:0000256" key="7">
    <source>
        <dbReference type="ARBA" id="ARBA00047899"/>
    </source>
</evidence>
<evidence type="ECO:0000256" key="6">
    <source>
        <dbReference type="ARBA" id="ARBA00022840"/>
    </source>
</evidence>
<dbReference type="Proteomes" id="UP000264820">
    <property type="component" value="Unplaced"/>
</dbReference>
<reference evidence="12" key="1">
    <citation type="submission" date="2025-08" db="UniProtKB">
        <authorList>
            <consortium name="Ensembl"/>
        </authorList>
    </citation>
    <scope>IDENTIFICATION</scope>
</reference>
<evidence type="ECO:0000256" key="5">
    <source>
        <dbReference type="ARBA" id="ARBA00022777"/>
    </source>
</evidence>
<name>A0A3Q2XUA9_HIPCM</name>
<dbReference type="PROSITE" id="PS00107">
    <property type="entry name" value="PROTEIN_KINASE_ATP"/>
    <property type="match status" value="1"/>
</dbReference>
<comment type="catalytic activity">
    <reaction evidence="8">
        <text>L-seryl-[protein] + ATP = O-phospho-L-seryl-[protein] + ADP + H(+)</text>
        <dbReference type="Rhea" id="RHEA:17989"/>
        <dbReference type="Rhea" id="RHEA-COMP:9863"/>
        <dbReference type="Rhea" id="RHEA-COMP:11604"/>
        <dbReference type="ChEBI" id="CHEBI:15378"/>
        <dbReference type="ChEBI" id="CHEBI:29999"/>
        <dbReference type="ChEBI" id="CHEBI:30616"/>
        <dbReference type="ChEBI" id="CHEBI:83421"/>
        <dbReference type="ChEBI" id="CHEBI:456216"/>
        <dbReference type="EC" id="2.7.11.1"/>
    </reaction>
</comment>
<feature type="binding site" evidence="9 10">
    <location>
        <position position="25"/>
    </location>
    <ligand>
        <name>ATP</name>
        <dbReference type="ChEBI" id="CHEBI:30616"/>
    </ligand>
</feature>
<keyword evidence="6 9" id="KW-0067">ATP-binding</keyword>
<dbReference type="STRING" id="109280.ENSHCOP00000008435"/>
<dbReference type="InterPro" id="IPR011009">
    <property type="entry name" value="Kinase-like_dom_sf"/>
</dbReference>
<comment type="catalytic activity">
    <reaction evidence="7">
        <text>L-threonyl-[protein] + ATP = O-phospho-L-threonyl-[protein] + ADP + H(+)</text>
        <dbReference type="Rhea" id="RHEA:46608"/>
        <dbReference type="Rhea" id="RHEA-COMP:11060"/>
        <dbReference type="Rhea" id="RHEA-COMP:11605"/>
        <dbReference type="ChEBI" id="CHEBI:15378"/>
        <dbReference type="ChEBI" id="CHEBI:30013"/>
        <dbReference type="ChEBI" id="CHEBI:30616"/>
        <dbReference type="ChEBI" id="CHEBI:61977"/>
        <dbReference type="ChEBI" id="CHEBI:456216"/>
        <dbReference type="EC" id="2.7.11.1"/>
    </reaction>
</comment>
<dbReference type="InterPro" id="IPR000719">
    <property type="entry name" value="Prot_kinase_dom"/>
</dbReference>
<evidence type="ECO:0000256" key="8">
    <source>
        <dbReference type="ARBA" id="ARBA00048679"/>
    </source>
</evidence>
<dbReference type="PROSITE" id="PS50011">
    <property type="entry name" value="PROTEIN_KINASE_DOM"/>
    <property type="match status" value="1"/>
</dbReference>
<reference evidence="12" key="2">
    <citation type="submission" date="2025-09" db="UniProtKB">
        <authorList>
            <consortium name="Ensembl"/>
        </authorList>
    </citation>
    <scope>IDENTIFICATION</scope>
</reference>
<dbReference type="SUPFAM" id="SSF56112">
    <property type="entry name" value="Protein kinase-like (PK-like)"/>
    <property type="match status" value="1"/>
</dbReference>
<dbReference type="InterPro" id="IPR030616">
    <property type="entry name" value="Aur-like"/>
</dbReference>
<evidence type="ECO:0000256" key="2">
    <source>
        <dbReference type="ARBA" id="ARBA00022527"/>
    </source>
</evidence>
<dbReference type="FunFam" id="3.30.200.20:FF:000042">
    <property type="entry name" value="Aurora kinase A"/>
    <property type="match status" value="1"/>
</dbReference>
<keyword evidence="4 9" id="KW-0547">Nucleotide-binding</keyword>